<dbReference type="GO" id="GO:0031047">
    <property type="term" value="P:regulatory ncRNA-mediated gene silencing"/>
    <property type="evidence" value="ECO:0007669"/>
    <property type="project" value="UniProtKB-KW"/>
</dbReference>
<gene>
    <name evidence="5" type="primary">Dper\GL16627</name>
    <name evidence="5" type="ORF">Dper_GL16627</name>
</gene>
<evidence type="ECO:0000256" key="1">
    <source>
        <dbReference type="ARBA" id="ARBA00007057"/>
    </source>
</evidence>
<name>B4IRZ4_DROPE</name>
<evidence type="ECO:0000256" key="2">
    <source>
        <dbReference type="ARBA" id="ARBA00023158"/>
    </source>
</evidence>
<proteinExistence type="inferred from homology"/>
<comment type="similarity">
    <text evidence="1">Belongs to the maelstrom family.</text>
</comment>
<keyword evidence="6" id="KW-1185">Reference proteome</keyword>
<evidence type="ECO:0000313" key="5">
    <source>
        <dbReference type="EMBL" id="EDW39565.1"/>
    </source>
</evidence>
<evidence type="ECO:0000259" key="4">
    <source>
        <dbReference type="Pfam" id="PF13017"/>
    </source>
</evidence>
<keyword evidence="2" id="KW-0943">RNA-mediated gene silencing</keyword>
<sequence length="127" mass="14166">MVKRWGFTFSDYMCADLAIPLQPGKHIPLKVKPNYTITPASSSTNFDEISLDSYYSAPPRIQKEMGSRDLSPSSSHQSVSRAYVPRDHSVYGGTLDSDEEFPSLGGRRRQLPDKSHFNMGAGKKIAR</sequence>
<evidence type="ECO:0000256" key="3">
    <source>
        <dbReference type="SAM" id="MobiDB-lite"/>
    </source>
</evidence>
<dbReference type="Proteomes" id="UP000008744">
    <property type="component" value="Unassembled WGS sequence"/>
</dbReference>
<feature type="compositionally biased region" description="Polar residues" evidence="3">
    <location>
        <begin position="70"/>
        <end position="80"/>
    </location>
</feature>
<dbReference type="HOGENOM" id="CLU_1972800_0_0_1"/>
<dbReference type="EMBL" id="CH696989">
    <property type="protein sequence ID" value="EDW39565.1"/>
    <property type="molecule type" value="Genomic_DNA"/>
</dbReference>
<organism evidence="6">
    <name type="scientific">Drosophila persimilis</name>
    <name type="common">Fruit fly</name>
    <dbReference type="NCBI Taxonomy" id="7234"/>
    <lineage>
        <taxon>Eukaryota</taxon>
        <taxon>Metazoa</taxon>
        <taxon>Ecdysozoa</taxon>
        <taxon>Arthropoda</taxon>
        <taxon>Hexapoda</taxon>
        <taxon>Insecta</taxon>
        <taxon>Pterygota</taxon>
        <taxon>Neoptera</taxon>
        <taxon>Endopterygota</taxon>
        <taxon>Diptera</taxon>
        <taxon>Brachycera</taxon>
        <taxon>Muscomorpha</taxon>
        <taxon>Ephydroidea</taxon>
        <taxon>Drosophilidae</taxon>
        <taxon>Drosophila</taxon>
        <taxon>Sophophora</taxon>
    </lineage>
</organism>
<dbReference type="SMR" id="B4IRZ4"/>
<feature type="region of interest" description="Disordered" evidence="3">
    <location>
        <begin position="61"/>
        <end position="127"/>
    </location>
</feature>
<dbReference type="AlphaFoldDB" id="B4IRZ4"/>
<dbReference type="Pfam" id="PF13017">
    <property type="entry name" value="Maelstrom"/>
    <property type="match status" value="1"/>
</dbReference>
<feature type="domain" description="Maelstrom" evidence="4">
    <location>
        <begin position="1"/>
        <end position="32"/>
    </location>
</feature>
<accession>B4IRZ4</accession>
<evidence type="ECO:0000313" key="6">
    <source>
        <dbReference type="Proteomes" id="UP000008744"/>
    </source>
</evidence>
<dbReference type="OrthoDB" id="24555at2759"/>
<dbReference type="InterPro" id="IPR024970">
    <property type="entry name" value="Maelstrom"/>
</dbReference>
<protein>
    <submittedName>
        <fullName evidence="5">GL16627</fullName>
    </submittedName>
</protein>
<dbReference type="GO" id="GO:0060964">
    <property type="term" value="P:regulation of miRNA-mediated gene silencing"/>
    <property type="evidence" value="ECO:0007669"/>
    <property type="project" value="InterPro"/>
</dbReference>
<reference evidence="5 6" key="1">
    <citation type="journal article" date="2007" name="Nature">
        <title>Evolution of genes and genomes on the Drosophila phylogeny.</title>
        <authorList>
            <consortium name="Drosophila 12 Genomes Consortium"/>
            <person name="Clark A.G."/>
            <person name="Eisen M.B."/>
            <person name="Smith D.R."/>
            <person name="Bergman C.M."/>
            <person name="Oliver B."/>
            <person name="Markow T.A."/>
            <person name="Kaufman T.C."/>
            <person name="Kellis M."/>
            <person name="Gelbart W."/>
            <person name="Iyer V.N."/>
            <person name="Pollard D.A."/>
            <person name="Sackton T.B."/>
            <person name="Larracuente A.M."/>
            <person name="Singh N.D."/>
            <person name="Abad J.P."/>
            <person name="Abt D.N."/>
            <person name="Adryan B."/>
            <person name="Aguade M."/>
            <person name="Akashi H."/>
            <person name="Anderson W.W."/>
            <person name="Aquadro C.F."/>
            <person name="Ardell D.H."/>
            <person name="Arguello R."/>
            <person name="Artieri C.G."/>
            <person name="Barbash D.A."/>
            <person name="Barker D."/>
            <person name="Barsanti P."/>
            <person name="Batterham P."/>
            <person name="Batzoglou S."/>
            <person name="Begun D."/>
            <person name="Bhutkar A."/>
            <person name="Blanco E."/>
            <person name="Bosak S.A."/>
            <person name="Bradley R.K."/>
            <person name="Brand A.D."/>
            <person name="Brent M.R."/>
            <person name="Brooks A.N."/>
            <person name="Brown R.H."/>
            <person name="Butlin R.K."/>
            <person name="Caggese C."/>
            <person name="Calvi B.R."/>
            <person name="Bernardo de Carvalho A."/>
            <person name="Caspi A."/>
            <person name="Castrezana S."/>
            <person name="Celniker S.E."/>
            <person name="Chang J.L."/>
            <person name="Chapple C."/>
            <person name="Chatterji S."/>
            <person name="Chinwalla A."/>
            <person name="Civetta A."/>
            <person name="Clifton S.W."/>
            <person name="Comeron J.M."/>
            <person name="Costello J.C."/>
            <person name="Coyne J.A."/>
            <person name="Daub J."/>
            <person name="David R.G."/>
            <person name="Delcher A.L."/>
            <person name="Delehaunty K."/>
            <person name="Do C.B."/>
            <person name="Ebling H."/>
            <person name="Edwards K."/>
            <person name="Eickbush T."/>
            <person name="Evans J.D."/>
            <person name="Filipski A."/>
            <person name="Findeiss S."/>
            <person name="Freyhult E."/>
            <person name="Fulton L."/>
            <person name="Fulton R."/>
            <person name="Garcia A.C."/>
            <person name="Gardiner A."/>
            <person name="Garfield D.A."/>
            <person name="Garvin B.E."/>
            <person name="Gibson G."/>
            <person name="Gilbert D."/>
            <person name="Gnerre S."/>
            <person name="Godfrey J."/>
            <person name="Good R."/>
            <person name="Gotea V."/>
            <person name="Gravely B."/>
            <person name="Greenberg A.J."/>
            <person name="Griffiths-Jones S."/>
            <person name="Gross S."/>
            <person name="Guigo R."/>
            <person name="Gustafson E.A."/>
            <person name="Haerty W."/>
            <person name="Hahn M.W."/>
            <person name="Halligan D.L."/>
            <person name="Halpern A.L."/>
            <person name="Halter G.M."/>
            <person name="Han M.V."/>
            <person name="Heger A."/>
            <person name="Hillier L."/>
            <person name="Hinrichs A.S."/>
            <person name="Holmes I."/>
            <person name="Hoskins R.A."/>
            <person name="Hubisz M.J."/>
            <person name="Hultmark D."/>
            <person name="Huntley M.A."/>
            <person name="Jaffe D.B."/>
            <person name="Jagadeeshan S."/>
            <person name="Jeck W.R."/>
            <person name="Johnson J."/>
            <person name="Jones C.D."/>
            <person name="Jordan W.C."/>
            <person name="Karpen G.H."/>
            <person name="Kataoka E."/>
            <person name="Keightley P.D."/>
            <person name="Kheradpour P."/>
            <person name="Kirkness E.F."/>
            <person name="Koerich L.B."/>
            <person name="Kristiansen K."/>
            <person name="Kudrna D."/>
            <person name="Kulathinal R.J."/>
            <person name="Kumar S."/>
            <person name="Kwok R."/>
            <person name="Lander E."/>
            <person name="Langley C.H."/>
            <person name="Lapoint R."/>
            <person name="Lazzaro B.P."/>
            <person name="Lee S.J."/>
            <person name="Levesque L."/>
            <person name="Li R."/>
            <person name="Lin C.F."/>
            <person name="Lin M.F."/>
            <person name="Lindblad-Toh K."/>
            <person name="Llopart A."/>
            <person name="Long M."/>
            <person name="Low L."/>
            <person name="Lozovsky E."/>
            <person name="Lu J."/>
            <person name="Luo M."/>
            <person name="Machado C.A."/>
            <person name="Makalowski W."/>
            <person name="Marzo M."/>
            <person name="Matsuda M."/>
            <person name="Matzkin L."/>
            <person name="McAllister B."/>
            <person name="McBride C.S."/>
            <person name="McKernan B."/>
            <person name="McKernan K."/>
            <person name="Mendez-Lago M."/>
            <person name="Minx P."/>
            <person name="Mollenhauer M.U."/>
            <person name="Montooth K."/>
            <person name="Mount S.M."/>
            <person name="Mu X."/>
            <person name="Myers E."/>
            <person name="Negre B."/>
            <person name="Newfeld S."/>
            <person name="Nielsen R."/>
            <person name="Noor M.A."/>
            <person name="O'Grady P."/>
            <person name="Pachter L."/>
            <person name="Papaceit M."/>
            <person name="Parisi M.J."/>
            <person name="Parisi M."/>
            <person name="Parts L."/>
            <person name="Pedersen J.S."/>
            <person name="Pesole G."/>
            <person name="Phillippy A.M."/>
            <person name="Ponting C.P."/>
            <person name="Pop M."/>
            <person name="Porcelli D."/>
            <person name="Powell J.R."/>
            <person name="Prohaska S."/>
            <person name="Pruitt K."/>
            <person name="Puig M."/>
            <person name="Quesneville H."/>
            <person name="Ram K.R."/>
            <person name="Rand D."/>
            <person name="Rasmussen M.D."/>
            <person name="Reed L.K."/>
            <person name="Reenan R."/>
            <person name="Reily A."/>
            <person name="Remington K.A."/>
            <person name="Rieger T.T."/>
            <person name="Ritchie M.G."/>
            <person name="Robin C."/>
            <person name="Rogers Y.H."/>
            <person name="Rohde C."/>
            <person name="Rozas J."/>
            <person name="Rubenfield M.J."/>
            <person name="Ruiz A."/>
            <person name="Russo S."/>
            <person name="Salzberg S.L."/>
            <person name="Sanchez-Gracia A."/>
            <person name="Saranga D.J."/>
            <person name="Sato H."/>
            <person name="Schaeffer S.W."/>
            <person name="Schatz M.C."/>
            <person name="Schlenke T."/>
            <person name="Schwartz R."/>
            <person name="Segarra C."/>
            <person name="Singh R.S."/>
            <person name="Sirot L."/>
            <person name="Sirota M."/>
            <person name="Sisneros N.B."/>
            <person name="Smith C.D."/>
            <person name="Smith T.F."/>
            <person name="Spieth J."/>
            <person name="Stage D.E."/>
            <person name="Stark A."/>
            <person name="Stephan W."/>
            <person name="Strausberg R.L."/>
            <person name="Strempel S."/>
            <person name="Sturgill D."/>
            <person name="Sutton G."/>
            <person name="Sutton G.G."/>
            <person name="Tao W."/>
            <person name="Teichmann S."/>
            <person name="Tobari Y.N."/>
            <person name="Tomimura Y."/>
            <person name="Tsolas J.M."/>
            <person name="Valente V.L."/>
            <person name="Venter E."/>
            <person name="Venter J.C."/>
            <person name="Vicario S."/>
            <person name="Vieira F.G."/>
            <person name="Vilella A.J."/>
            <person name="Villasante A."/>
            <person name="Walenz B."/>
            <person name="Wang J."/>
            <person name="Wasserman M."/>
            <person name="Watts T."/>
            <person name="Wilson D."/>
            <person name="Wilson R.K."/>
            <person name="Wing R.A."/>
            <person name="Wolfner M.F."/>
            <person name="Wong A."/>
            <person name="Wong G.K."/>
            <person name="Wu C.I."/>
            <person name="Wu G."/>
            <person name="Yamamoto D."/>
            <person name="Yang H.P."/>
            <person name="Yang S.P."/>
            <person name="Yorke J.A."/>
            <person name="Yoshida K."/>
            <person name="Zdobnov E."/>
            <person name="Zhang P."/>
            <person name="Zhang Y."/>
            <person name="Zimin A.V."/>
            <person name="Baldwin J."/>
            <person name="Abdouelleil A."/>
            <person name="Abdulkadir J."/>
            <person name="Abebe A."/>
            <person name="Abera B."/>
            <person name="Abreu J."/>
            <person name="Acer S.C."/>
            <person name="Aftuck L."/>
            <person name="Alexander A."/>
            <person name="An P."/>
            <person name="Anderson E."/>
            <person name="Anderson S."/>
            <person name="Arachi H."/>
            <person name="Azer M."/>
            <person name="Bachantsang P."/>
            <person name="Barry A."/>
            <person name="Bayul T."/>
            <person name="Berlin A."/>
            <person name="Bessette D."/>
            <person name="Bloom T."/>
            <person name="Blye J."/>
            <person name="Boguslavskiy L."/>
            <person name="Bonnet C."/>
            <person name="Boukhgalter B."/>
            <person name="Bourzgui I."/>
            <person name="Brown A."/>
            <person name="Cahill P."/>
            <person name="Channer S."/>
            <person name="Cheshatsang Y."/>
            <person name="Chuda L."/>
            <person name="Citroen M."/>
            <person name="Collymore A."/>
            <person name="Cooke P."/>
            <person name="Costello M."/>
            <person name="D'Aco K."/>
            <person name="Daza R."/>
            <person name="De Haan G."/>
            <person name="DeGray S."/>
            <person name="DeMaso C."/>
            <person name="Dhargay N."/>
            <person name="Dooley K."/>
            <person name="Dooley E."/>
            <person name="Doricent M."/>
            <person name="Dorje P."/>
            <person name="Dorjee K."/>
            <person name="Dupes A."/>
            <person name="Elong R."/>
            <person name="Falk J."/>
            <person name="Farina A."/>
            <person name="Faro S."/>
            <person name="Ferguson D."/>
            <person name="Fisher S."/>
            <person name="Foley C.D."/>
            <person name="Franke A."/>
            <person name="Friedrich D."/>
            <person name="Gadbois L."/>
            <person name="Gearin G."/>
            <person name="Gearin C.R."/>
            <person name="Giannoukos G."/>
            <person name="Goode T."/>
            <person name="Graham J."/>
            <person name="Grandbois E."/>
            <person name="Grewal S."/>
            <person name="Gyaltsen K."/>
            <person name="Hafez N."/>
            <person name="Hagos B."/>
            <person name="Hall J."/>
            <person name="Henson C."/>
            <person name="Hollinger A."/>
            <person name="Honan T."/>
            <person name="Huard M.D."/>
            <person name="Hughes L."/>
            <person name="Hurhula B."/>
            <person name="Husby M.E."/>
            <person name="Kamat A."/>
            <person name="Kanga B."/>
            <person name="Kashin S."/>
            <person name="Khazanovich D."/>
            <person name="Kisner P."/>
            <person name="Lance K."/>
            <person name="Lara M."/>
            <person name="Lee W."/>
            <person name="Lennon N."/>
            <person name="Letendre F."/>
            <person name="LeVine R."/>
            <person name="Lipovsky A."/>
            <person name="Liu X."/>
            <person name="Liu J."/>
            <person name="Liu S."/>
            <person name="Lokyitsang T."/>
            <person name="Lokyitsang Y."/>
            <person name="Lubonja R."/>
            <person name="Lui A."/>
            <person name="MacDonald P."/>
            <person name="Magnisalis V."/>
            <person name="Maru K."/>
            <person name="Matthews C."/>
            <person name="McCusker W."/>
            <person name="McDonough S."/>
            <person name="Mehta T."/>
            <person name="Meldrim J."/>
            <person name="Meneus L."/>
            <person name="Mihai O."/>
            <person name="Mihalev A."/>
            <person name="Mihova T."/>
            <person name="Mittelman R."/>
            <person name="Mlenga V."/>
            <person name="Montmayeur A."/>
            <person name="Mulrain L."/>
            <person name="Navidi A."/>
            <person name="Naylor J."/>
            <person name="Negash T."/>
            <person name="Nguyen T."/>
            <person name="Nguyen N."/>
            <person name="Nicol R."/>
            <person name="Norbu C."/>
            <person name="Norbu N."/>
            <person name="Novod N."/>
            <person name="O'Neill B."/>
            <person name="Osman S."/>
            <person name="Markiewicz E."/>
            <person name="Oyono O.L."/>
            <person name="Patti C."/>
            <person name="Phunkhang P."/>
            <person name="Pierre F."/>
            <person name="Priest M."/>
            <person name="Raghuraman S."/>
            <person name="Rege F."/>
            <person name="Reyes R."/>
            <person name="Rise C."/>
            <person name="Rogov P."/>
            <person name="Ross K."/>
            <person name="Ryan E."/>
            <person name="Settipalli S."/>
            <person name="Shea T."/>
            <person name="Sherpa N."/>
            <person name="Shi L."/>
            <person name="Shih D."/>
            <person name="Sparrow T."/>
            <person name="Spaulding J."/>
            <person name="Stalker J."/>
            <person name="Stange-Thomann N."/>
            <person name="Stavropoulos S."/>
            <person name="Stone C."/>
            <person name="Strader C."/>
            <person name="Tesfaye S."/>
            <person name="Thomson T."/>
            <person name="Thoulutsang Y."/>
            <person name="Thoulutsang D."/>
            <person name="Topham K."/>
            <person name="Topping I."/>
            <person name="Tsamla T."/>
            <person name="Vassiliev H."/>
            <person name="Vo A."/>
            <person name="Wangchuk T."/>
            <person name="Wangdi T."/>
            <person name="Weiand M."/>
            <person name="Wilkinson J."/>
            <person name="Wilson A."/>
            <person name="Yadav S."/>
            <person name="Young G."/>
            <person name="Yu Q."/>
            <person name="Zembek L."/>
            <person name="Zhong D."/>
            <person name="Zimmer A."/>
            <person name="Zwirko Z."/>
            <person name="Jaffe D.B."/>
            <person name="Alvarez P."/>
            <person name="Brockman W."/>
            <person name="Butler J."/>
            <person name="Chin C."/>
            <person name="Gnerre S."/>
            <person name="Grabherr M."/>
            <person name="Kleber M."/>
            <person name="Mauceli E."/>
            <person name="MacCallum I."/>
        </authorList>
    </citation>
    <scope>NUCLEOTIDE SEQUENCE [LARGE SCALE GENOMIC DNA]</scope>
    <source>
        <strain evidence="6">MSH-3 / Tucson 14011-0111.49</strain>
    </source>
</reference>